<dbReference type="PANTHER" id="PTHR46730:SF1">
    <property type="entry name" value="PLAT DOMAIN-CONTAINING PROTEIN"/>
    <property type="match status" value="1"/>
</dbReference>
<evidence type="ECO:0000256" key="2">
    <source>
        <dbReference type="ARBA" id="ARBA00022692"/>
    </source>
</evidence>
<organism evidence="9 10">
    <name type="scientific">Cymbomonas tetramitiformis</name>
    <dbReference type="NCBI Taxonomy" id="36881"/>
    <lineage>
        <taxon>Eukaryota</taxon>
        <taxon>Viridiplantae</taxon>
        <taxon>Chlorophyta</taxon>
        <taxon>Pyramimonadophyceae</taxon>
        <taxon>Pyramimonadales</taxon>
        <taxon>Pyramimonadaceae</taxon>
        <taxon>Cymbomonas</taxon>
    </lineage>
</organism>
<name>A0AAE0FN16_9CHLO</name>
<feature type="region of interest" description="Disordered" evidence="6">
    <location>
        <begin position="1200"/>
        <end position="1234"/>
    </location>
</feature>
<comment type="subcellular location">
    <subcellularLocation>
        <location evidence="1">Membrane</location>
    </subcellularLocation>
</comment>
<evidence type="ECO:0000256" key="6">
    <source>
        <dbReference type="SAM" id="MobiDB-lite"/>
    </source>
</evidence>
<feature type="compositionally biased region" description="Basic residues" evidence="6">
    <location>
        <begin position="1200"/>
        <end position="1209"/>
    </location>
</feature>
<evidence type="ECO:0000256" key="7">
    <source>
        <dbReference type="SAM" id="Phobius"/>
    </source>
</evidence>
<feature type="transmembrane region" description="Helical" evidence="7">
    <location>
        <begin position="1595"/>
        <end position="1614"/>
    </location>
</feature>
<feature type="transmembrane region" description="Helical" evidence="7">
    <location>
        <begin position="1852"/>
        <end position="1872"/>
    </location>
</feature>
<evidence type="ECO:0000313" key="9">
    <source>
        <dbReference type="EMBL" id="KAK3262778.1"/>
    </source>
</evidence>
<dbReference type="Proteomes" id="UP001190700">
    <property type="component" value="Unassembled WGS sequence"/>
</dbReference>
<evidence type="ECO:0000313" key="10">
    <source>
        <dbReference type="Proteomes" id="UP001190700"/>
    </source>
</evidence>
<feature type="transmembrane region" description="Helical" evidence="7">
    <location>
        <begin position="1737"/>
        <end position="1764"/>
    </location>
</feature>
<comment type="caution">
    <text evidence="9">The sequence shown here is derived from an EMBL/GenBank/DDBJ whole genome shotgun (WGS) entry which is preliminary data.</text>
</comment>
<evidence type="ECO:0000256" key="1">
    <source>
        <dbReference type="ARBA" id="ARBA00004370"/>
    </source>
</evidence>
<dbReference type="GO" id="GO:0005261">
    <property type="term" value="F:monoatomic cation channel activity"/>
    <property type="evidence" value="ECO:0007669"/>
    <property type="project" value="TreeGrafter"/>
</dbReference>
<proteinExistence type="predicted"/>
<feature type="transmembrane region" description="Helical" evidence="7">
    <location>
        <begin position="1564"/>
        <end position="1583"/>
    </location>
</feature>
<protein>
    <recommendedName>
        <fullName evidence="8">PKD/REJ-like domain-containing protein</fullName>
    </recommendedName>
</protein>
<feature type="transmembrane region" description="Helical" evidence="7">
    <location>
        <begin position="1776"/>
        <end position="1796"/>
    </location>
</feature>
<sequence length="1963" mass="212646">GDGEVCGVCILELSIVSSTAVQGKMKRSLSNQVVAELGGLTDVECVPSSETTFQWAGSSSDGTVLTLTDEENRASTLRLNFPRSTLTTSLSYMILLTAQVSASPEVNAEVGISFFVERQSLVPMVTPAELRTGQDSLVQLDGGQSYDPDAEPGEMTFVWRCQAQGVQDSCRDRTGEILPTTWTTAVVSLFLQGDPTGRAYSFTCTISKEDREAVSTVWVNITSGALPVPAIVALPGKVNANAKVTLVSTVDSANPANVARAWSVKGTNALDLAAAASTDLNLPELVLPAGTLMVGGTYTFRLEAQDPSGAASAALVLVVNTPPMDGMLAVSPKNGSVLDTLFQMVASDWIDDDKPLWYQMSYEVLGAATGGANVAAVVTDYQPQAAISTMLPEEGLADQGYVVQVYVTVRDALGAVATSEAVSVSVAPVNVAGETELTSYVDAMLTTSETALRNGDSNGAMLMVDGLAHTLNIDSRRRRRALLQAGTDPEAEDDDLLATRQTQREGLLDVVHTAKAEVVLSDDALQRTIASTGKVVAEPEEVAPALQDSGFAILTEVVADAASSDTDAQITAEAAAAMGEALSSLVLAGGLNPAGSVGEGDSAAARGLGVMGEMAGTLATHLVSGEAASMVESEVLTMRVQRENLDDPEGAAYAAPLSSPGGLSSVQFPASMGAAIGGGSGVITLLTSTEDPWANATANSSAAALQRRRRALLLEAEDKDTGIGSAVAAAVTSIAVSAVDGGELPVEGLQEALELALPLTQHSEFVEGKGSSGSEPPVLCAFWDALSGAYLSEGCTAQPTPSPPGVEMYWRTTNVSSVPGGDLTRMWALGGNTSSWFLEGCEETFDAFFPDFFGADAGLRKYVGEECVAADPENNVSCWWHWESQAFLGPGCVRGSHVQCLCTHLTDFKPKQSELGSVKPTKGAAISGDDMTSLSANDLAESVLLMSVLGGMMGACVLLAWISNFLQAQDKLEPFRRLLRHHGTDKLWFQKMGEMWTWSFTGEEGYGNGSCLSVSGKDISSSTSRAHHASPVPHRQGSASADVPEELRNAARLQADAIRPDAHDCFEPEKRIGLLPKLSSPPIDQDSISISFGTDDNDLREEAARLEAELGLASKPFLLRERRDRMQRVATGPSPTDTTDAAVATMLEVAMQLGRQSNFAAGGEGADMDSRGHGELCITMLDPLVSPGVQRAMNQVQKTKKAIRSRLRPIKSLQTQKRPQKASTPRTAHGASSQPLGRISVLGLVTANSSKVGRRVLTVIAEERRSDLRSSETLCRVIGLDFTKVVLSVPVLALKQQVADAHHREAKYSSFHINHLLSFERLLGTAMVHAYLHLNADLSLGESNIAENVLPAEKMPWRSPKGKDFQWFTHVFQEMIAMNNQAGWYKRAQLYNLVFLQQSDGGFRPTQELANTLRAGKPKTSVEDSPFIEYDLEELTSTTPKALLQCFQRGHSHIGHEWTQRVWATLLARALHEQLPFSWIMNPQDAPREQTSIADSIDTWLESGRNRAMKLVLPDMRSAAERVVQEWNDLHVQRIGELKERLEPLQVGISKVQLPWWQRTASQAFQAVGFVISSHPLVAIYLVKPTEAFSRSERLIVQVNVFIIMLGCCMGFYYSRVVQCCVDLQGYVGCPEPSRNAACIGYTSCGDFLGASNNDFLPSESHASDFECKAFPEATWMGRIWSALVMNAVLIPINVTLMALFGLSGASAGRPGHLKMLLANQAAMLLGPQRGQALSNFLLLVYAIFFDFKLITKMMAMAFMAAFAEVLKPVKRVTHVIQYALRGFMPYLLVMTMWFMQIEERAMRWFWGHIMRVPKLRSSQVQVGGEQYFWADPVQRHKIYLEGMFETLVDRLAYSLLASMWGMTIWVLLAYGTKIREIMGPDAEKELITTWVMAWFVEQFGLKAVRVVIIRAAGRWWARNKRRVQDGDSGEASVIDWYEGYLMDFPVQYLPDDGDEFFQGIVL</sequence>
<feature type="transmembrane region" description="Helical" evidence="7">
    <location>
        <begin position="1892"/>
        <end position="1913"/>
    </location>
</feature>
<dbReference type="GO" id="GO:0005886">
    <property type="term" value="C:plasma membrane"/>
    <property type="evidence" value="ECO:0007669"/>
    <property type="project" value="TreeGrafter"/>
</dbReference>
<keyword evidence="2 7" id="KW-0812">Transmembrane</keyword>
<evidence type="ECO:0000256" key="4">
    <source>
        <dbReference type="ARBA" id="ARBA00022989"/>
    </source>
</evidence>
<feature type="region of interest" description="Disordered" evidence="6">
    <location>
        <begin position="1022"/>
        <end position="1041"/>
    </location>
</feature>
<feature type="non-terminal residue" evidence="9">
    <location>
        <position position="1"/>
    </location>
</feature>
<evidence type="ECO:0000256" key="3">
    <source>
        <dbReference type="ARBA" id="ARBA00022737"/>
    </source>
</evidence>
<dbReference type="PANTHER" id="PTHR46730">
    <property type="entry name" value="POLYCYSTIN-1"/>
    <property type="match status" value="1"/>
</dbReference>
<keyword evidence="10" id="KW-1185">Reference proteome</keyword>
<dbReference type="GO" id="GO:0006816">
    <property type="term" value="P:calcium ion transport"/>
    <property type="evidence" value="ECO:0007669"/>
    <property type="project" value="TreeGrafter"/>
</dbReference>
<reference evidence="9 10" key="1">
    <citation type="journal article" date="2015" name="Genome Biol. Evol.">
        <title>Comparative Genomics of a Bacterivorous Green Alga Reveals Evolutionary Causalities and Consequences of Phago-Mixotrophic Mode of Nutrition.</title>
        <authorList>
            <person name="Burns J.A."/>
            <person name="Paasch A."/>
            <person name="Narechania A."/>
            <person name="Kim E."/>
        </authorList>
    </citation>
    <scope>NUCLEOTIDE SEQUENCE [LARGE SCALE GENOMIC DNA]</scope>
    <source>
        <strain evidence="9 10">PLY_AMNH</strain>
    </source>
</reference>
<gene>
    <name evidence="9" type="ORF">CYMTET_28381</name>
</gene>
<feature type="compositionally biased region" description="Polar residues" evidence="6">
    <location>
        <begin position="1212"/>
        <end position="1234"/>
    </location>
</feature>
<feature type="domain" description="PKD/REJ-like" evidence="8">
    <location>
        <begin position="43"/>
        <end position="461"/>
    </location>
</feature>
<accession>A0AAE0FN16</accession>
<keyword evidence="4 7" id="KW-1133">Transmembrane helix</keyword>
<dbReference type="EMBL" id="LGRX02015954">
    <property type="protein sequence ID" value="KAK3262778.1"/>
    <property type="molecule type" value="Genomic_DNA"/>
</dbReference>
<evidence type="ECO:0000256" key="5">
    <source>
        <dbReference type="ARBA" id="ARBA00023136"/>
    </source>
</evidence>
<keyword evidence="5 7" id="KW-0472">Membrane</keyword>
<keyword evidence="3" id="KW-0677">Repeat</keyword>
<feature type="transmembrane region" description="Helical" evidence="7">
    <location>
        <begin position="1680"/>
        <end position="1706"/>
    </location>
</feature>
<dbReference type="Pfam" id="PF02010">
    <property type="entry name" value="REJ"/>
    <property type="match status" value="1"/>
</dbReference>
<dbReference type="InterPro" id="IPR002859">
    <property type="entry name" value="PKD/REJ-like"/>
</dbReference>
<evidence type="ECO:0000259" key="8">
    <source>
        <dbReference type="Pfam" id="PF02010"/>
    </source>
</evidence>